<keyword evidence="1" id="KW-0472">Membrane</keyword>
<protein>
    <submittedName>
        <fullName evidence="2">Uncharacterized protein</fullName>
    </submittedName>
</protein>
<dbReference type="Proteomes" id="UP000289738">
    <property type="component" value="Chromosome B03"/>
</dbReference>
<organism evidence="2 3">
    <name type="scientific">Arachis hypogaea</name>
    <name type="common">Peanut</name>
    <dbReference type="NCBI Taxonomy" id="3818"/>
    <lineage>
        <taxon>Eukaryota</taxon>
        <taxon>Viridiplantae</taxon>
        <taxon>Streptophyta</taxon>
        <taxon>Embryophyta</taxon>
        <taxon>Tracheophyta</taxon>
        <taxon>Spermatophyta</taxon>
        <taxon>Magnoliopsida</taxon>
        <taxon>eudicotyledons</taxon>
        <taxon>Gunneridae</taxon>
        <taxon>Pentapetalae</taxon>
        <taxon>rosids</taxon>
        <taxon>fabids</taxon>
        <taxon>Fabales</taxon>
        <taxon>Fabaceae</taxon>
        <taxon>Papilionoideae</taxon>
        <taxon>50 kb inversion clade</taxon>
        <taxon>dalbergioids sensu lato</taxon>
        <taxon>Dalbergieae</taxon>
        <taxon>Pterocarpus clade</taxon>
        <taxon>Arachis</taxon>
    </lineage>
</organism>
<proteinExistence type="predicted"/>
<feature type="transmembrane region" description="Helical" evidence="1">
    <location>
        <begin position="116"/>
        <end position="137"/>
    </location>
</feature>
<gene>
    <name evidence="2" type="ORF">Ahy_B03g061683</name>
</gene>
<dbReference type="EMBL" id="SDMP01000013">
    <property type="protein sequence ID" value="RYR16789.1"/>
    <property type="molecule type" value="Genomic_DNA"/>
</dbReference>
<sequence>MNVVVISITWPCITSHLLLFFVWSPIFSLIFLQFPAPYISYSFTISQYISYLQMVIKFFEAHIFSTTRVLDHHSFTHRIHTTGIIGIEAMSIKRWWQWHPWPLHPSPSASLIPKHLLHFSATVLLLIQLFVVIFLLVPSLSVAVLPSLPLLLSLSLPQFQFKFRDCGHAWNRCTALT</sequence>
<keyword evidence="1" id="KW-1133">Transmembrane helix</keyword>
<accession>A0A444ZRG8</accession>
<evidence type="ECO:0000313" key="3">
    <source>
        <dbReference type="Proteomes" id="UP000289738"/>
    </source>
</evidence>
<evidence type="ECO:0000313" key="2">
    <source>
        <dbReference type="EMBL" id="RYR16789.1"/>
    </source>
</evidence>
<name>A0A444ZRG8_ARAHY</name>
<keyword evidence="1" id="KW-0812">Transmembrane</keyword>
<reference evidence="2 3" key="1">
    <citation type="submission" date="2019-01" db="EMBL/GenBank/DDBJ databases">
        <title>Sequencing of cultivated peanut Arachis hypogaea provides insights into genome evolution and oil improvement.</title>
        <authorList>
            <person name="Chen X."/>
        </authorList>
    </citation>
    <scope>NUCLEOTIDE SEQUENCE [LARGE SCALE GENOMIC DNA]</scope>
    <source>
        <strain evidence="3">cv. Fuhuasheng</strain>
        <tissue evidence="2">Leaves</tissue>
    </source>
</reference>
<feature type="transmembrane region" description="Helical" evidence="1">
    <location>
        <begin position="12"/>
        <end position="32"/>
    </location>
</feature>
<feature type="transmembrane region" description="Helical" evidence="1">
    <location>
        <begin position="38"/>
        <end position="59"/>
    </location>
</feature>
<evidence type="ECO:0000256" key="1">
    <source>
        <dbReference type="SAM" id="Phobius"/>
    </source>
</evidence>
<comment type="caution">
    <text evidence="2">The sequence shown here is derived from an EMBL/GenBank/DDBJ whole genome shotgun (WGS) entry which is preliminary data.</text>
</comment>
<keyword evidence="3" id="KW-1185">Reference proteome</keyword>
<dbReference type="AlphaFoldDB" id="A0A444ZRG8"/>